<name>A0ABS5VTZ7_9BACT</name>
<dbReference type="SUPFAM" id="SSF53850">
    <property type="entry name" value="Periplasmic binding protein-like II"/>
    <property type="match status" value="1"/>
</dbReference>
<keyword evidence="4" id="KW-1185">Reference proteome</keyword>
<dbReference type="Gene3D" id="3.40.190.10">
    <property type="entry name" value="Periplasmic binding protein-like II"/>
    <property type="match status" value="2"/>
</dbReference>
<dbReference type="InterPro" id="IPR005770">
    <property type="entry name" value="PhnD"/>
</dbReference>
<evidence type="ECO:0000256" key="1">
    <source>
        <dbReference type="ARBA" id="ARBA00007162"/>
    </source>
</evidence>
<dbReference type="RefSeq" id="WP_254154274.1">
    <property type="nucleotide sequence ID" value="NZ_JAHESD010000029.1"/>
</dbReference>
<comment type="caution">
    <text evidence="3">The sequence shown here is derived from an EMBL/GenBank/DDBJ whole genome shotgun (WGS) entry which is preliminary data.</text>
</comment>
<dbReference type="NCBIfam" id="TIGR01098">
    <property type="entry name" value="3A0109s03R"/>
    <property type="match status" value="1"/>
</dbReference>
<comment type="similarity">
    <text evidence="1">Belongs to the phosphate/phosphite/phosphonate binding protein family.</text>
</comment>
<keyword evidence="2" id="KW-0732">Signal</keyword>
<protein>
    <submittedName>
        <fullName evidence="3">Phosphate/phosphite/phosphonate ABC transporter substrate-binding protein</fullName>
    </submittedName>
</protein>
<dbReference type="Proteomes" id="UP000772618">
    <property type="component" value="Unassembled WGS sequence"/>
</dbReference>
<dbReference type="EMBL" id="JAHESD010000029">
    <property type="protein sequence ID" value="MBT1704315.1"/>
    <property type="molecule type" value="Genomic_DNA"/>
</dbReference>
<sequence length="286" mass="31989">MNKKILLSGLFIVFYIFAIAQVSNPINLYLTPSISDEALKESGSVIEQFLEKETGLPIDLKIPKTYEVLIENFGSDKRCFAFMSSQSYVVANGKYKASVKLRIVRFGHSVYQGMIVAHESSGIKTLRDLQGKTMAYTDELSTSGYLYPKMMLKKNKVTPSNEVYLQKHDEVIKQVYEKKVDAGAAFYSEAGNGSLRDARSRLKEKYPDVEKKVVIIAKTDPIPNDPLVFSKDFDAAHANKICMALIKLAKDEKGKQALLQLYGAEGFVKASDADYNTLRQVVKANK</sequence>
<dbReference type="PANTHER" id="PTHR35841">
    <property type="entry name" value="PHOSPHONATES-BINDING PERIPLASMIC PROTEIN"/>
    <property type="match status" value="1"/>
</dbReference>
<dbReference type="CDD" id="cd01071">
    <property type="entry name" value="PBP2_PhnD_like"/>
    <property type="match status" value="1"/>
</dbReference>
<organism evidence="3 4">
    <name type="scientific">Chryseosolibacter indicus</name>
    <dbReference type="NCBI Taxonomy" id="2782351"/>
    <lineage>
        <taxon>Bacteria</taxon>
        <taxon>Pseudomonadati</taxon>
        <taxon>Bacteroidota</taxon>
        <taxon>Cytophagia</taxon>
        <taxon>Cytophagales</taxon>
        <taxon>Chryseotaleaceae</taxon>
        <taxon>Chryseosolibacter</taxon>
    </lineage>
</organism>
<dbReference type="Pfam" id="PF12974">
    <property type="entry name" value="Phosphonate-bd"/>
    <property type="match status" value="1"/>
</dbReference>
<dbReference type="PANTHER" id="PTHR35841:SF1">
    <property type="entry name" value="PHOSPHONATES-BINDING PERIPLASMIC PROTEIN"/>
    <property type="match status" value="1"/>
</dbReference>
<evidence type="ECO:0000313" key="4">
    <source>
        <dbReference type="Proteomes" id="UP000772618"/>
    </source>
</evidence>
<reference evidence="3 4" key="1">
    <citation type="submission" date="2021-05" db="EMBL/GenBank/DDBJ databases">
        <title>A Polyphasic approach of four new species of the genus Ohtaekwangia: Ohtaekwangia histidinii sp. nov., Ohtaekwangia cretensis sp. nov., Ohtaekwangia indiensis sp. nov., Ohtaekwangia reichenbachii sp. nov. from diverse environment.</title>
        <authorList>
            <person name="Octaviana S."/>
        </authorList>
    </citation>
    <scope>NUCLEOTIDE SEQUENCE [LARGE SCALE GENOMIC DNA]</scope>
    <source>
        <strain evidence="3 4">PWU20</strain>
    </source>
</reference>
<gene>
    <name evidence="3" type="ORF">KK060_13555</name>
</gene>
<accession>A0ABS5VTZ7</accession>
<proteinExistence type="inferred from homology"/>
<evidence type="ECO:0000256" key="2">
    <source>
        <dbReference type="ARBA" id="ARBA00022729"/>
    </source>
</evidence>
<evidence type="ECO:0000313" key="3">
    <source>
        <dbReference type="EMBL" id="MBT1704315.1"/>
    </source>
</evidence>